<evidence type="ECO:0000256" key="1">
    <source>
        <dbReference type="SAM" id="MobiDB-lite"/>
    </source>
</evidence>
<reference evidence="2 3" key="1">
    <citation type="submission" date="2020-06" db="EMBL/GenBank/DDBJ databases">
        <title>WGS assembly of Ceratodon purpureus strain R40.</title>
        <authorList>
            <person name="Carey S.B."/>
            <person name="Jenkins J."/>
            <person name="Shu S."/>
            <person name="Lovell J.T."/>
            <person name="Sreedasyam A."/>
            <person name="Maumus F."/>
            <person name="Tiley G.P."/>
            <person name="Fernandez-Pozo N."/>
            <person name="Barry K."/>
            <person name="Chen C."/>
            <person name="Wang M."/>
            <person name="Lipzen A."/>
            <person name="Daum C."/>
            <person name="Saski C.A."/>
            <person name="Payton A.C."/>
            <person name="Mcbreen J.C."/>
            <person name="Conrad R.E."/>
            <person name="Kollar L.M."/>
            <person name="Olsson S."/>
            <person name="Huttunen S."/>
            <person name="Landis J.B."/>
            <person name="Wickett N.J."/>
            <person name="Johnson M.G."/>
            <person name="Rensing S.A."/>
            <person name="Grimwood J."/>
            <person name="Schmutz J."/>
            <person name="Mcdaniel S.F."/>
        </authorList>
    </citation>
    <scope>NUCLEOTIDE SEQUENCE [LARGE SCALE GENOMIC DNA]</scope>
    <source>
        <strain evidence="2 3">R40</strain>
    </source>
</reference>
<dbReference type="Proteomes" id="UP000822688">
    <property type="component" value="Chromosome 6"/>
</dbReference>
<proteinExistence type="predicted"/>
<feature type="compositionally biased region" description="Basic and acidic residues" evidence="1">
    <location>
        <begin position="110"/>
        <end position="129"/>
    </location>
</feature>
<name>A0A8T0HJJ5_CERPU</name>
<evidence type="ECO:0000313" key="2">
    <source>
        <dbReference type="EMBL" id="KAG0570953.1"/>
    </source>
</evidence>
<protein>
    <submittedName>
        <fullName evidence="2">Uncharacterized protein</fullName>
    </submittedName>
</protein>
<gene>
    <name evidence="2" type="ORF">KC19_6G200500</name>
</gene>
<feature type="region of interest" description="Disordered" evidence="1">
    <location>
        <begin position="176"/>
        <end position="318"/>
    </location>
</feature>
<feature type="region of interest" description="Disordered" evidence="1">
    <location>
        <begin position="90"/>
        <end position="153"/>
    </location>
</feature>
<feature type="compositionally biased region" description="Basic and acidic residues" evidence="1">
    <location>
        <begin position="192"/>
        <end position="228"/>
    </location>
</feature>
<feature type="compositionally biased region" description="Polar residues" evidence="1">
    <location>
        <begin position="176"/>
        <end position="186"/>
    </location>
</feature>
<dbReference type="AlphaFoldDB" id="A0A8T0HJJ5"/>
<feature type="region of interest" description="Disordered" evidence="1">
    <location>
        <begin position="330"/>
        <end position="355"/>
    </location>
</feature>
<accession>A0A8T0HJJ5</accession>
<feature type="compositionally biased region" description="Basic and acidic residues" evidence="1">
    <location>
        <begin position="300"/>
        <end position="310"/>
    </location>
</feature>
<organism evidence="2 3">
    <name type="scientific">Ceratodon purpureus</name>
    <name type="common">Fire moss</name>
    <name type="synonym">Dicranum purpureum</name>
    <dbReference type="NCBI Taxonomy" id="3225"/>
    <lineage>
        <taxon>Eukaryota</taxon>
        <taxon>Viridiplantae</taxon>
        <taxon>Streptophyta</taxon>
        <taxon>Embryophyta</taxon>
        <taxon>Bryophyta</taxon>
        <taxon>Bryophytina</taxon>
        <taxon>Bryopsida</taxon>
        <taxon>Dicranidae</taxon>
        <taxon>Pseudoditrichales</taxon>
        <taxon>Ditrichaceae</taxon>
        <taxon>Ceratodon</taxon>
    </lineage>
</organism>
<feature type="compositionally biased region" description="Basic and acidic residues" evidence="1">
    <location>
        <begin position="338"/>
        <end position="355"/>
    </location>
</feature>
<sequence>MRAKTLLCRLRKLHAVRLHDVVPQTGTNSGLVARSMSSVVAQRGVSRVADSGVGSVLFGDVRANAGCSLHAKENVSMSLGSVRFMGVGSFKEGNRAGQHGAKIPQGKPDGSPEKAEADAREQFLEKAKAESASNQAQEPFRDEVESGQSFGEATTELEFGVKDGKDTNEAISNASEQLFKQSTINAKSGEGPIKEEDKRKYPEHQKAEVSSEASSEKQTHSSPDDSNKADLQGQENESVLGIGGHPEGKSHTDEASASGETARENIDKTRSEMRAGKARSPQAGVIVGNVSSTGANAIDNDEKIPEHAFEEETGEETLDKAQKMYEKAISGFGTGGDKNLKDDPNETSDAKFHKN</sequence>
<feature type="compositionally biased region" description="Basic and acidic residues" evidence="1">
    <location>
        <begin position="261"/>
        <end position="275"/>
    </location>
</feature>
<comment type="caution">
    <text evidence="2">The sequence shown here is derived from an EMBL/GenBank/DDBJ whole genome shotgun (WGS) entry which is preliminary data.</text>
</comment>
<keyword evidence="3" id="KW-1185">Reference proteome</keyword>
<dbReference type="EMBL" id="CM026427">
    <property type="protein sequence ID" value="KAG0570953.1"/>
    <property type="molecule type" value="Genomic_DNA"/>
</dbReference>
<evidence type="ECO:0000313" key="3">
    <source>
        <dbReference type="Proteomes" id="UP000822688"/>
    </source>
</evidence>